<reference evidence="8 9" key="1">
    <citation type="submission" date="2017-02" db="EMBL/GenBank/DDBJ databases">
        <authorList>
            <person name="Peterson S.W."/>
        </authorList>
    </citation>
    <scope>NUCLEOTIDE SEQUENCE [LARGE SCALE GENOMIC DNA]</scope>
    <source>
        <strain evidence="8 9">DSM 25262</strain>
    </source>
</reference>
<evidence type="ECO:0000313" key="9">
    <source>
        <dbReference type="Proteomes" id="UP000190961"/>
    </source>
</evidence>
<feature type="domain" description="RNA polymerase sigma factor 70 region 4 type 2" evidence="7">
    <location>
        <begin position="139"/>
        <end position="185"/>
    </location>
</feature>
<evidence type="ECO:0000256" key="4">
    <source>
        <dbReference type="ARBA" id="ARBA00023125"/>
    </source>
</evidence>
<dbReference type="AlphaFoldDB" id="A0A1T5K286"/>
<dbReference type="InterPro" id="IPR007627">
    <property type="entry name" value="RNA_pol_sigma70_r2"/>
</dbReference>
<dbReference type="CDD" id="cd06171">
    <property type="entry name" value="Sigma70_r4"/>
    <property type="match status" value="1"/>
</dbReference>
<dbReference type="InterPro" id="IPR013325">
    <property type="entry name" value="RNA_pol_sigma_r2"/>
</dbReference>
<protein>
    <submittedName>
        <fullName evidence="8">RNA polymerase sigma-70 factor, ECF subfamily</fullName>
    </submittedName>
</protein>
<dbReference type="Proteomes" id="UP000190961">
    <property type="component" value="Unassembled WGS sequence"/>
</dbReference>
<dbReference type="NCBIfam" id="TIGR02937">
    <property type="entry name" value="sigma70-ECF"/>
    <property type="match status" value="1"/>
</dbReference>
<evidence type="ECO:0000259" key="6">
    <source>
        <dbReference type="Pfam" id="PF04542"/>
    </source>
</evidence>
<dbReference type="PANTHER" id="PTHR43133:SF8">
    <property type="entry name" value="RNA POLYMERASE SIGMA FACTOR HI_1459-RELATED"/>
    <property type="match status" value="1"/>
</dbReference>
<comment type="similarity">
    <text evidence="1">Belongs to the sigma-70 factor family. ECF subfamily.</text>
</comment>
<keyword evidence="4" id="KW-0238">DNA-binding</keyword>
<accession>A0A1T5K286</accession>
<dbReference type="InterPro" id="IPR036388">
    <property type="entry name" value="WH-like_DNA-bd_sf"/>
</dbReference>
<evidence type="ECO:0000313" key="8">
    <source>
        <dbReference type="EMBL" id="SKC57670.1"/>
    </source>
</evidence>
<keyword evidence="2" id="KW-0805">Transcription regulation</keyword>
<keyword evidence="9" id="KW-1185">Reference proteome</keyword>
<feature type="domain" description="RNA polymerase sigma-70 region 2" evidence="6">
    <location>
        <begin position="31"/>
        <end position="97"/>
    </location>
</feature>
<keyword evidence="3" id="KW-0731">Sigma factor</keyword>
<dbReference type="SUPFAM" id="SSF88946">
    <property type="entry name" value="Sigma2 domain of RNA polymerase sigma factors"/>
    <property type="match status" value="1"/>
</dbReference>
<dbReference type="InterPro" id="IPR014284">
    <property type="entry name" value="RNA_pol_sigma-70_dom"/>
</dbReference>
<dbReference type="GO" id="GO:0003677">
    <property type="term" value="F:DNA binding"/>
    <property type="evidence" value="ECO:0007669"/>
    <property type="project" value="UniProtKB-KW"/>
</dbReference>
<keyword evidence="5" id="KW-0804">Transcription</keyword>
<proteinExistence type="inferred from homology"/>
<evidence type="ECO:0000256" key="2">
    <source>
        <dbReference type="ARBA" id="ARBA00023015"/>
    </source>
</evidence>
<dbReference type="SUPFAM" id="SSF88659">
    <property type="entry name" value="Sigma3 and sigma4 domains of RNA polymerase sigma factors"/>
    <property type="match status" value="1"/>
</dbReference>
<organism evidence="8 9">
    <name type="scientific">Ohtaekwangia koreensis</name>
    <dbReference type="NCBI Taxonomy" id="688867"/>
    <lineage>
        <taxon>Bacteria</taxon>
        <taxon>Pseudomonadati</taxon>
        <taxon>Bacteroidota</taxon>
        <taxon>Cytophagia</taxon>
        <taxon>Cytophagales</taxon>
        <taxon>Fulvivirgaceae</taxon>
        <taxon>Ohtaekwangia</taxon>
    </lineage>
</organism>
<dbReference type="Pfam" id="PF04542">
    <property type="entry name" value="Sigma70_r2"/>
    <property type="match status" value="1"/>
</dbReference>
<dbReference type="InterPro" id="IPR013324">
    <property type="entry name" value="RNA_pol_sigma_r3/r4-like"/>
</dbReference>
<dbReference type="PANTHER" id="PTHR43133">
    <property type="entry name" value="RNA POLYMERASE ECF-TYPE SIGMA FACTO"/>
    <property type="match status" value="1"/>
</dbReference>
<dbReference type="InterPro" id="IPR039425">
    <property type="entry name" value="RNA_pol_sigma-70-like"/>
</dbReference>
<dbReference type="GO" id="GO:0006352">
    <property type="term" value="P:DNA-templated transcription initiation"/>
    <property type="evidence" value="ECO:0007669"/>
    <property type="project" value="InterPro"/>
</dbReference>
<dbReference type="InterPro" id="IPR013249">
    <property type="entry name" value="RNA_pol_sigma70_r4_t2"/>
</dbReference>
<dbReference type="EMBL" id="FUZU01000001">
    <property type="protein sequence ID" value="SKC57670.1"/>
    <property type="molecule type" value="Genomic_DNA"/>
</dbReference>
<gene>
    <name evidence="8" type="ORF">SAMN05660236_1721</name>
</gene>
<dbReference type="Gene3D" id="1.10.10.10">
    <property type="entry name" value="Winged helix-like DNA-binding domain superfamily/Winged helix DNA-binding domain"/>
    <property type="match status" value="1"/>
</dbReference>
<dbReference type="RefSeq" id="WP_245840498.1">
    <property type="nucleotide sequence ID" value="NZ_FUZU01000001.1"/>
</dbReference>
<dbReference type="Gene3D" id="1.10.1740.10">
    <property type="match status" value="1"/>
</dbReference>
<sequence length="209" mass="24549">MAETLLDIAMMHSDTLIARAKQGDQNAQGKLVQLWYKRIYNFSYKFFMDHDLAMEVSQKTFISMCRSLAGLQDIARFKSWLYKIAVNYCREEARKKKGSRSLSFDVVWNREAEDSPQWESSSQRYANPESQYQQAELSDILQQALYELSDEQREVVIMKEYEGLKFREIAEVLNISENTVKSRMYYGLDGLKKILERKNITKDTIGYEL</sequence>
<dbReference type="STRING" id="688867.SAMN05660236_1721"/>
<evidence type="ECO:0000259" key="7">
    <source>
        <dbReference type="Pfam" id="PF08281"/>
    </source>
</evidence>
<evidence type="ECO:0000256" key="3">
    <source>
        <dbReference type="ARBA" id="ARBA00023082"/>
    </source>
</evidence>
<dbReference type="Pfam" id="PF08281">
    <property type="entry name" value="Sigma70_r4_2"/>
    <property type="match status" value="1"/>
</dbReference>
<name>A0A1T5K286_9BACT</name>
<evidence type="ECO:0000256" key="5">
    <source>
        <dbReference type="ARBA" id="ARBA00023163"/>
    </source>
</evidence>
<dbReference type="GO" id="GO:0016987">
    <property type="term" value="F:sigma factor activity"/>
    <property type="evidence" value="ECO:0007669"/>
    <property type="project" value="UniProtKB-KW"/>
</dbReference>
<evidence type="ECO:0000256" key="1">
    <source>
        <dbReference type="ARBA" id="ARBA00010641"/>
    </source>
</evidence>